<evidence type="ECO:0000313" key="6">
    <source>
        <dbReference type="EMBL" id="ABR16843.1"/>
    </source>
</evidence>
<comment type="subcellular location">
    <subcellularLocation>
        <location evidence="1 5">Cytoplasm</location>
    </subcellularLocation>
</comment>
<evidence type="ECO:0000256" key="4">
    <source>
        <dbReference type="ARBA" id="ARBA00022679"/>
    </source>
</evidence>
<accession>B8LMG3</accession>
<protein>
    <recommendedName>
        <fullName evidence="5">Protein-lysine N-methyltransferase</fullName>
        <ecNumber evidence="5">2.1.1.-</ecNumber>
    </recommendedName>
</protein>
<dbReference type="InterPro" id="IPR041370">
    <property type="entry name" value="Mlase_EEF1AKMT1/ZCCHC4"/>
</dbReference>
<dbReference type="InterPro" id="IPR029063">
    <property type="entry name" value="SAM-dependent_MTases_sf"/>
</dbReference>
<evidence type="ECO:0000256" key="5">
    <source>
        <dbReference type="HAMAP-Rule" id="MF_03187"/>
    </source>
</evidence>
<dbReference type="InterPro" id="IPR019369">
    <property type="entry name" value="Efm5/EEF1AKMT1"/>
</dbReference>
<sequence length="249" mass="28387">MEGREVKDELIYPAPIAKEAGEDYDDSDPPCLSSHTLAALQEFFLQNQPSLDADAADNVEKTENKGVQADLLPEDWRLSQFWYDPATAQVVAEELHYLSRLTASTVACIACPTLYVQLKKSSPEVEAQIFEFDKRFEKYGTDFIFYDYNQPEDLPSIYQHKFQVVVADPPYLSEECLVKVTETMMLLANQKNAFFLLLTGKVQQELAAKLLNARPCGFQPTHHHKLGNEFMLFTNYDPEERLGGWVNFS</sequence>
<evidence type="ECO:0000256" key="3">
    <source>
        <dbReference type="ARBA" id="ARBA00022603"/>
    </source>
</evidence>
<name>B8LMG3_PICSI</name>
<dbReference type="GO" id="GO:0005737">
    <property type="term" value="C:cytoplasm"/>
    <property type="evidence" value="ECO:0007669"/>
    <property type="project" value="UniProtKB-SubCell"/>
</dbReference>
<dbReference type="Gene3D" id="3.40.50.150">
    <property type="entry name" value="Vaccinia Virus protein VP39"/>
    <property type="match status" value="1"/>
</dbReference>
<dbReference type="GO" id="GO:0003676">
    <property type="term" value="F:nucleic acid binding"/>
    <property type="evidence" value="ECO:0007669"/>
    <property type="project" value="InterPro"/>
</dbReference>
<dbReference type="InterPro" id="IPR002052">
    <property type="entry name" value="DNA_methylase_N6_adenine_CS"/>
</dbReference>
<keyword evidence="3 5" id="KW-0489">Methyltransferase</keyword>
<evidence type="ECO:0000256" key="2">
    <source>
        <dbReference type="ARBA" id="ARBA00022490"/>
    </source>
</evidence>
<organism evidence="6">
    <name type="scientific">Picea sitchensis</name>
    <name type="common">Sitka spruce</name>
    <name type="synonym">Pinus sitchensis</name>
    <dbReference type="NCBI Taxonomy" id="3332"/>
    <lineage>
        <taxon>Eukaryota</taxon>
        <taxon>Viridiplantae</taxon>
        <taxon>Streptophyta</taxon>
        <taxon>Embryophyta</taxon>
        <taxon>Tracheophyta</taxon>
        <taxon>Spermatophyta</taxon>
        <taxon>Pinopsida</taxon>
        <taxon>Pinidae</taxon>
        <taxon>Conifers I</taxon>
        <taxon>Pinales</taxon>
        <taxon>Pinaceae</taxon>
        <taxon>Picea</taxon>
    </lineage>
</organism>
<evidence type="ECO:0000256" key="1">
    <source>
        <dbReference type="ARBA" id="ARBA00004496"/>
    </source>
</evidence>
<comment type="function">
    <text evidence="5">S-adenosyl-L-methionine-dependent protein-lysine N-methyltransferase that methylates elongation factor 1-alpha.</text>
</comment>
<dbReference type="Pfam" id="PF10237">
    <property type="entry name" value="N6-adenineMlase"/>
    <property type="match status" value="1"/>
</dbReference>
<dbReference type="PROSITE" id="PS00092">
    <property type="entry name" value="N6_MTASE"/>
    <property type="match status" value="1"/>
</dbReference>
<dbReference type="EC" id="2.1.1.-" evidence="5"/>
<dbReference type="OMA" id="CNFRPEH"/>
<reference evidence="6" key="1">
    <citation type="submission" date="2007-06" db="EMBL/GenBank/DDBJ databases">
        <title>Full length cDNA sequences from Sitka Spruce (Picea sitchensis).</title>
        <authorList>
            <person name="Ralph S.G."/>
            <person name="Chun H.E."/>
            <person name="Liao N."/>
            <person name="Ali J."/>
            <person name="Reid K."/>
            <person name="Kolosova N."/>
            <person name="Cooper N."/>
            <person name="Cullis C."/>
            <person name="Jancsik S."/>
            <person name="Moore R."/>
            <person name="Mayo M."/>
            <person name="Wagner S."/>
            <person name="Holt R.A."/>
            <person name="Jones S.J.M."/>
            <person name="Marra M.A."/>
            <person name="Ritland C.E."/>
            <person name="Ritland K."/>
            <person name="Bohlmann J."/>
        </authorList>
    </citation>
    <scope>NUCLEOTIDE SEQUENCE</scope>
    <source>
        <tissue evidence="6">Green portion of the leader tissue</tissue>
    </source>
</reference>
<dbReference type="EMBL" id="EF676981">
    <property type="protein sequence ID" value="ABR16843.1"/>
    <property type="molecule type" value="mRNA"/>
</dbReference>
<dbReference type="GO" id="GO:0032259">
    <property type="term" value="P:methylation"/>
    <property type="evidence" value="ECO:0007669"/>
    <property type="project" value="UniProtKB-KW"/>
</dbReference>
<dbReference type="GO" id="GO:0016279">
    <property type="term" value="F:protein-lysine N-methyltransferase activity"/>
    <property type="evidence" value="ECO:0007669"/>
    <property type="project" value="UniProtKB-UniRule"/>
</dbReference>
<proteinExistence type="evidence at transcript level"/>
<keyword evidence="4 5" id="KW-0808">Transferase</keyword>
<dbReference type="AlphaFoldDB" id="B8LMG3"/>
<dbReference type="PANTHER" id="PTHR13200">
    <property type="entry name" value="EEF1A LYSINE METHYLTRANSFERASE 1"/>
    <property type="match status" value="1"/>
</dbReference>
<dbReference type="PANTHER" id="PTHR13200:SF0">
    <property type="entry name" value="EEF1A LYSINE METHYLTRANSFERASE 1"/>
    <property type="match status" value="1"/>
</dbReference>
<keyword evidence="2 5" id="KW-0963">Cytoplasm</keyword>
<dbReference type="HAMAP" id="MF_03187">
    <property type="entry name" value="Methyltr_EFM5"/>
    <property type="match status" value="1"/>
</dbReference>
<comment type="similarity">
    <text evidence="5">Belongs to the class I-like SAM-binding methyltransferase superfamily. EFM5 family.</text>
</comment>